<dbReference type="Proteomes" id="UP000215616">
    <property type="component" value="Unassembled WGS sequence"/>
</dbReference>
<dbReference type="EMBL" id="NCDQ01000014">
    <property type="protein sequence ID" value="OYX06060.1"/>
    <property type="molecule type" value="Genomic_DNA"/>
</dbReference>
<evidence type="ECO:0008006" key="3">
    <source>
        <dbReference type="Google" id="ProtNLM"/>
    </source>
</evidence>
<evidence type="ECO:0000313" key="1">
    <source>
        <dbReference type="EMBL" id="OYX06060.1"/>
    </source>
</evidence>
<comment type="caution">
    <text evidence="1">The sequence shown here is derived from an EMBL/GenBank/DDBJ whole genome shotgun (WGS) entry which is preliminary data.</text>
</comment>
<proteinExistence type="predicted"/>
<dbReference type="NCBIfam" id="NF047637">
    <property type="entry name" value="lipo_CC0125"/>
    <property type="match status" value="1"/>
</dbReference>
<evidence type="ECO:0000313" key="2">
    <source>
        <dbReference type="Proteomes" id="UP000215616"/>
    </source>
</evidence>
<accession>A0A258DDK0</accession>
<name>A0A258DDK0_CAUVI</name>
<protein>
    <recommendedName>
        <fullName evidence="3">Lipoprotein</fullName>
    </recommendedName>
</protein>
<dbReference type="AlphaFoldDB" id="A0A258DDK0"/>
<sequence>MAKPQSPARVVSNVQGLRVKEHVMSIKKAALAAALVVTAGLAACATPTPYQPRVTSGAVTGGFSEQKLEGDRYRVSFAGNNLTSRETVERYLLYRSAELTVQQGYDWFETADHRTDRTSRTYVEADQFSRPGFGFGYPYGYWRPAWRYYGPAYGWRTWDPFWGDPFFADRAQIRTVEKFEAGAEIVMHKGQKPQGDPRAYDAREIMANLASTIVRPEAK</sequence>
<organism evidence="1 2">
    <name type="scientific">Caulobacter vibrioides</name>
    <name type="common">Caulobacter crescentus</name>
    <dbReference type="NCBI Taxonomy" id="155892"/>
    <lineage>
        <taxon>Bacteria</taxon>
        <taxon>Pseudomonadati</taxon>
        <taxon>Pseudomonadota</taxon>
        <taxon>Alphaproteobacteria</taxon>
        <taxon>Caulobacterales</taxon>
        <taxon>Caulobacteraceae</taxon>
        <taxon>Caulobacter</taxon>
    </lineage>
</organism>
<gene>
    <name evidence="1" type="ORF">B7Z12_01675</name>
</gene>
<reference evidence="1 2" key="1">
    <citation type="submission" date="2017-03" db="EMBL/GenBank/DDBJ databases">
        <title>Lifting the veil on microbial sulfur biogeochemistry in mining wastewaters.</title>
        <authorList>
            <person name="Kantor R.S."/>
            <person name="Colenbrander Nelson T."/>
            <person name="Marshall S."/>
            <person name="Bennett D."/>
            <person name="Apte S."/>
            <person name="Camacho D."/>
            <person name="Thomas B.C."/>
            <person name="Warren L.A."/>
            <person name="Banfield J.F."/>
        </authorList>
    </citation>
    <scope>NUCLEOTIDE SEQUENCE [LARGE SCALE GENOMIC DNA]</scope>
    <source>
        <strain evidence="1">32-67-7</strain>
    </source>
</reference>